<evidence type="ECO:0000313" key="4">
    <source>
        <dbReference type="Proteomes" id="UP000440578"/>
    </source>
</evidence>
<sequence>MRRGKNRESAQERDQQQLFVLSALVAVVSAGGYSRPLAGGRLGGQVGALQGSLEHGLGGAYGPRNSLDYYAVPDYNTGYSVKDAYSGVGIDSQENRLGDRTEGSYSTLLPDGRRQIVTYWVDGNSGYNARVTYEGVAHHPQTTPLGYGRSAAGLGSLALGASGGSDYGVGGGAAFGGGSGLGLGGALGAGYRGSGVVYRSAADRGYGGL</sequence>
<dbReference type="Pfam" id="PF00379">
    <property type="entry name" value="Chitin_bind_4"/>
    <property type="match status" value="1"/>
</dbReference>
<reference evidence="3 4" key="1">
    <citation type="submission" date="2019-07" db="EMBL/GenBank/DDBJ databases">
        <title>Draft genome assembly of a fouling barnacle, Amphibalanus amphitrite (Darwin, 1854): The first reference genome for Thecostraca.</title>
        <authorList>
            <person name="Kim W."/>
        </authorList>
    </citation>
    <scope>NUCLEOTIDE SEQUENCE [LARGE SCALE GENOMIC DNA]</scope>
    <source>
        <strain evidence="3">SNU_AA5</strain>
        <tissue evidence="3">Soma without cirri and trophi</tissue>
    </source>
</reference>
<evidence type="ECO:0000256" key="1">
    <source>
        <dbReference type="ARBA" id="ARBA00022460"/>
    </source>
</evidence>
<dbReference type="GO" id="GO:0031012">
    <property type="term" value="C:extracellular matrix"/>
    <property type="evidence" value="ECO:0007669"/>
    <property type="project" value="TreeGrafter"/>
</dbReference>
<dbReference type="AlphaFoldDB" id="A0A6A4X0A5"/>
<dbReference type="OrthoDB" id="6428372at2759"/>
<gene>
    <name evidence="3" type="primary">resilin_53</name>
    <name evidence="3" type="ORF">FJT64_019438</name>
</gene>
<proteinExistence type="predicted"/>
<dbReference type="GO" id="GO:0005615">
    <property type="term" value="C:extracellular space"/>
    <property type="evidence" value="ECO:0007669"/>
    <property type="project" value="TreeGrafter"/>
</dbReference>
<dbReference type="PANTHER" id="PTHR12236">
    <property type="entry name" value="STRUCTURAL CONTITUENT OF CUTICLE"/>
    <property type="match status" value="1"/>
</dbReference>
<dbReference type="GO" id="GO:0042302">
    <property type="term" value="F:structural constituent of cuticle"/>
    <property type="evidence" value="ECO:0007669"/>
    <property type="project" value="UniProtKB-UniRule"/>
</dbReference>
<keyword evidence="4" id="KW-1185">Reference proteome</keyword>
<dbReference type="PANTHER" id="PTHR12236:SF79">
    <property type="entry name" value="CUTICULAR PROTEIN 50CB-RELATED"/>
    <property type="match status" value="1"/>
</dbReference>
<dbReference type="InterPro" id="IPR051217">
    <property type="entry name" value="Insect_Cuticle_Struc_Prot"/>
</dbReference>
<evidence type="ECO:0000256" key="2">
    <source>
        <dbReference type="PROSITE-ProRule" id="PRU00497"/>
    </source>
</evidence>
<comment type="caution">
    <text evidence="3">The sequence shown here is derived from an EMBL/GenBank/DDBJ whole genome shotgun (WGS) entry which is preliminary data.</text>
</comment>
<organism evidence="3 4">
    <name type="scientific">Amphibalanus amphitrite</name>
    <name type="common">Striped barnacle</name>
    <name type="synonym">Balanus amphitrite</name>
    <dbReference type="NCBI Taxonomy" id="1232801"/>
    <lineage>
        <taxon>Eukaryota</taxon>
        <taxon>Metazoa</taxon>
        <taxon>Ecdysozoa</taxon>
        <taxon>Arthropoda</taxon>
        <taxon>Crustacea</taxon>
        <taxon>Multicrustacea</taxon>
        <taxon>Cirripedia</taxon>
        <taxon>Thoracica</taxon>
        <taxon>Thoracicalcarea</taxon>
        <taxon>Balanomorpha</taxon>
        <taxon>Balanoidea</taxon>
        <taxon>Balanidae</taxon>
        <taxon>Amphibalaninae</taxon>
        <taxon>Amphibalanus</taxon>
    </lineage>
</organism>
<dbReference type="InterPro" id="IPR000618">
    <property type="entry name" value="Insect_cuticle"/>
</dbReference>
<name>A0A6A4X0A5_AMPAM</name>
<dbReference type="PROSITE" id="PS51155">
    <property type="entry name" value="CHIT_BIND_RR_2"/>
    <property type="match status" value="1"/>
</dbReference>
<keyword evidence="1 2" id="KW-0193">Cuticle</keyword>
<evidence type="ECO:0000313" key="3">
    <source>
        <dbReference type="EMBL" id="KAF0309450.1"/>
    </source>
</evidence>
<accession>A0A6A4X0A5</accession>
<dbReference type="EMBL" id="VIIS01000401">
    <property type="protein sequence ID" value="KAF0309450.1"/>
    <property type="molecule type" value="Genomic_DNA"/>
</dbReference>
<dbReference type="Proteomes" id="UP000440578">
    <property type="component" value="Unassembled WGS sequence"/>
</dbReference>
<protein>
    <submittedName>
        <fullName evidence="3">Pro-resilin</fullName>
    </submittedName>
</protein>